<sequence length="88" mass="9681">LSSPRELKVPEEMFKDVKFFAVGDIGAEVRCSGGLPSRRAASREGRGDLWGAFEPPPALPRTPWRPLTAPNGRLPPPPFYRPVRVNGT</sequence>
<accession>A0A670J6X1</accession>
<name>A0A670J6X1_PODMU</name>
<dbReference type="Ensembl" id="ENSPMRT00000020553.1">
    <property type="protein sequence ID" value="ENSPMRP00000019359.1"/>
    <property type="gene ID" value="ENSPMRG00000012624.1"/>
</dbReference>
<proteinExistence type="predicted"/>
<dbReference type="GeneTree" id="ENSGT00940000155757"/>
<protein>
    <submittedName>
        <fullName evidence="2">PAX interacting protein 1</fullName>
    </submittedName>
</protein>
<dbReference type="Proteomes" id="UP000472272">
    <property type="component" value="Chromosome 12"/>
</dbReference>
<keyword evidence="3" id="KW-1185">Reference proteome</keyword>
<reference evidence="2" key="2">
    <citation type="submission" date="2025-08" db="UniProtKB">
        <authorList>
            <consortium name="Ensembl"/>
        </authorList>
    </citation>
    <scope>IDENTIFICATION</scope>
</reference>
<dbReference type="AlphaFoldDB" id="A0A670J6X1"/>
<reference evidence="2 3" key="1">
    <citation type="journal article" date="2019" name="Proc. Natl. Acad. Sci. U.S.A.">
        <title>Regulatory changes in pterin and carotenoid genes underlie balanced color polymorphisms in the wall lizard.</title>
        <authorList>
            <person name="Andrade P."/>
            <person name="Pinho C."/>
            <person name="Perez I de Lanuza G."/>
            <person name="Afonso S."/>
            <person name="Brejcha J."/>
            <person name="Rubin C.J."/>
            <person name="Wallerman O."/>
            <person name="Pereira P."/>
            <person name="Sabatino S.J."/>
            <person name="Bellati A."/>
            <person name="Pellitteri-Rosa D."/>
            <person name="Bosakova Z."/>
            <person name="Bunikis I."/>
            <person name="Carretero M.A."/>
            <person name="Feiner N."/>
            <person name="Marsik P."/>
            <person name="Pauperio F."/>
            <person name="Salvi D."/>
            <person name="Soler L."/>
            <person name="While G.M."/>
            <person name="Uller T."/>
            <person name="Font E."/>
            <person name="Andersson L."/>
            <person name="Carneiro M."/>
        </authorList>
    </citation>
    <scope>NUCLEOTIDE SEQUENCE</scope>
</reference>
<evidence type="ECO:0000313" key="3">
    <source>
        <dbReference type="Proteomes" id="UP000472272"/>
    </source>
</evidence>
<feature type="region of interest" description="Disordered" evidence="1">
    <location>
        <begin position="34"/>
        <end position="88"/>
    </location>
</feature>
<gene>
    <name evidence="2" type="primary">PAXIP1</name>
</gene>
<evidence type="ECO:0000313" key="2">
    <source>
        <dbReference type="Ensembl" id="ENSPMRP00000019359.1"/>
    </source>
</evidence>
<organism evidence="2 3">
    <name type="scientific">Podarcis muralis</name>
    <name type="common">Wall lizard</name>
    <name type="synonym">Lacerta muralis</name>
    <dbReference type="NCBI Taxonomy" id="64176"/>
    <lineage>
        <taxon>Eukaryota</taxon>
        <taxon>Metazoa</taxon>
        <taxon>Chordata</taxon>
        <taxon>Craniata</taxon>
        <taxon>Vertebrata</taxon>
        <taxon>Euteleostomi</taxon>
        <taxon>Lepidosauria</taxon>
        <taxon>Squamata</taxon>
        <taxon>Bifurcata</taxon>
        <taxon>Unidentata</taxon>
        <taxon>Episquamata</taxon>
        <taxon>Laterata</taxon>
        <taxon>Lacertibaenia</taxon>
        <taxon>Lacertidae</taxon>
        <taxon>Podarcis</taxon>
    </lineage>
</organism>
<reference evidence="2" key="3">
    <citation type="submission" date="2025-09" db="UniProtKB">
        <authorList>
            <consortium name="Ensembl"/>
        </authorList>
    </citation>
    <scope>IDENTIFICATION</scope>
</reference>
<evidence type="ECO:0000256" key="1">
    <source>
        <dbReference type="SAM" id="MobiDB-lite"/>
    </source>
</evidence>